<evidence type="ECO:0000313" key="2">
    <source>
        <dbReference type="EMBL" id="KAJ0228416.1"/>
    </source>
</evidence>
<dbReference type="InterPro" id="IPR000719">
    <property type="entry name" value="Prot_kinase_dom"/>
</dbReference>
<dbReference type="InterPro" id="IPR045272">
    <property type="entry name" value="ANXUR1/2-like"/>
</dbReference>
<dbReference type="AlphaFoldDB" id="A0A9R1WTC6"/>
<name>A0A9R1WTC6_LACSA</name>
<dbReference type="PANTHER" id="PTHR27003">
    <property type="entry name" value="OS07G0166700 PROTEIN"/>
    <property type="match status" value="1"/>
</dbReference>
<dbReference type="SUPFAM" id="SSF56112">
    <property type="entry name" value="Protein kinase-like (PK-like)"/>
    <property type="match status" value="1"/>
</dbReference>
<dbReference type="PROSITE" id="PS50011">
    <property type="entry name" value="PROTEIN_KINASE_DOM"/>
    <property type="match status" value="1"/>
</dbReference>
<dbReference type="EMBL" id="NBSK02000001">
    <property type="protein sequence ID" value="KAJ0228416.1"/>
    <property type="molecule type" value="Genomic_DNA"/>
</dbReference>
<gene>
    <name evidence="2" type="ORF">LSAT_V11C100033230</name>
</gene>
<dbReference type="InterPro" id="IPR008271">
    <property type="entry name" value="Ser/Thr_kinase_AS"/>
</dbReference>
<proteinExistence type="predicted"/>
<dbReference type="GO" id="GO:0004714">
    <property type="term" value="F:transmembrane receptor protein tyrosine kinase activity"/>
    <property type="evidence" value="ECO:0007669"/>
    <property type="project" value="InterPro"/>
</dbReference>
<sequence length="114" mass="13009">MGRCIKRVIHRDVKSANILLDENLEAKIYDFGLSKFGAGNQEDSQVHTKVAGTRFYMDPIYNKRSRLTKESDGIHLELLCLKCQVGHLFIVKSDSEMMCNAHRIQANLKLSQNN</sequence>
<evidence type="ECO:0000259" key="1">
    <source>
        <dbReference type="PROSITE" id="PS50011"/>
    </source>
</evidence>
<accession>A0A9R1WTC6</accession>
<comment type="caution">
    <text evidence="2">The sequence shown here is derived from an EMBL/GenBank/DDBJ whole genome shotgun (WGS) entry which is preliminary data.</text>
</comment>
<dbReference type="Proteomes" id="UP000235145">
    <property type="component" value="Unassembled WGS sequence"/>
</dbReference>
<dbReference type="PANTHER" id="PTHR27003:SF359">
    <property type="entry name" value="SERINE_THREONINE-PROTEIN KINASE UNC-51-RELATED"/>
    <property type="match status" value="1"/>
</dbReference>
<keyword evidence="3" id="KW-1185">Reference proteome</keyword>
<dbReference type="Gene3D" id="1.10.510.10">
    <property type="entry name" value="Transferase(Phosphotransferase) domain 1"/>
    <property type="match status" value="1"/>
</dbReference>
<dbReference type="Pfam" id="PF00069">
    <property type="entry name" value="Pkinase"/>
    <property type="match status" value="1"/>
</dbReference>
<feature type="domain" description="Protein kinase" evidence="1">
    <location>
        <begin position="1"/>
        <end position="114"/>
    </location>
</feature>
<dbReference type="GO" id="GO:0005524">
    <property type="term" value="F:ATP binding"/>
    <property type="evidence" value="ECO:0007669"/>
    <property type="project" value="InterPro"/>
</dbReference>
<evidence type="ECO:0000313" key="3">
    <source>
        <dbReference type="Proteomes" id="UP000235145"/>
    </source>
</evidence>
<reference evidence="2 3" key="1">
    <citation type="journal article" date="2017" name="Nat. Commun.">
        <title>Genome assembly with in vitro proximity ligation data and whole-genome triplication in lettuce.</title>
        <authorList>
            <person name="Reyes-Chin-Wo S."/>
            <person name="Wang Z."/>
            <person name="Yang X."/>
            <person name="Kozik A."/>
            <person name="Arikit S."/>
            <person name="Song C."/>
            <person name="Xia L."/>
            <person name="Froenicke L."/>
            <person name="Lavelle D.O."/>
            <person name="Truco M.J."/>
            <person name="Xia R."/>
            <person name="Zhu S."/>
            <person name="Xu C."/>
            <person name="Xu H."/>
            <person name="Xu X."/>
            <person name="Cox K."/>
            <person name="Korf I."/>
            <person name="Meyers B.C."/>
            <person name="Michelmore R.W."/>
        </authorList>
    </citation>
    <scope>NUCLEOTIDE SEQUENCE [LARGE SCALE GENOMIC DNA]</scope>
    <source>
        <strain evidence="3">cv. Salinas</strain>
        <tissue evidence="2">Seedlings</tissue>
    </source>
</reference>
<dbReference type="InterPro" id="IPR011009">
    <property type="entry name" value="Kinase-like_dom_sf"/>
</dbReference>
<dbReference type="PROSITE" id="PS00108">
    <property type="entry name" value="PROTEIN_KINASE_ST"/>
    <property type="match status" value="1"/>
</dbReference>
<protein>
    <recommendedName>
        <fullName evidence="1">Protein kinase domain-containing protein</fullName>
    </recommendedName>
</protein>
<organism evidence="2 3">
    <name type="scientific">Lactuca sativa</name>
    <name type="common">Garden lettuce</name>
    <dbReference type="NCBI Taxonomy" id="4236"/>
    <lineage>
        <taxon>Eukaryota</taxon>
        <taxon>Viridiplantae</taxon>
        <taxon>Streptophyta</taxon>
        <taxon>Embryophyta</taxon>
        <taxon>Tracheophyta</taxon>
        <taxon>Spermatophyta</taxon>
        <taxon>Magnoliopsida</taxon>
        <taxon>eudicotyledons</taxon>
        <taxon>Gunneridae</taxon>
        <taxon>Pentapetalae</taxon>
        <taxon>asterids</taxon>
        <taxon>campanulids</taxon>
        <taxon>Asterales</taxon>
        <taxon>Asteraceae</taxon>
        <taxon>Cichorioideae</taxon>
        <taxon>Cichorieae</taxon>
        <taxon>Lactucinae</taxon>
        <taxon>Lactuca</taxon>
    </lineage>
</organism>